<comment type="caution">
    <text evidence="2">The sequence shown here is derived from an EMBL/GenBank/DDBJ whole genome shotgun (WGS) entry which is preliminary data.</text>
</comment>
<sequence>MKYSTPLAIVSSSSLILLLFFQWTLVDLLTPFILPFLWLLVIGFFLVVILFSLNSLIKKRKWSPLLIQTTTVLIVIFIPFNTIVLQLNFSNHFKERTEVISKIQNGMLQPNVTYNTSVIHLPKEYDHLSKGGGDIIIEEVNGDTLVFFYTFRGILGDFAGFIYSPHNRKPHVNSFGGDFKEIVKMAENWYFVASS</sequence>
<keyword evidence="1" id="KW-0812">Transmembrane</keyword>
<evidence type="ECO:0000256" key="1">
    <source>
        <dbReference type="SAM" id="Phobius"/>
    </source>
</evidence>
<name>A0A5C6V2L9_9BACI</name>
<evidence type="ECO:0000313" key="2">
    <source>
        <dbReference type="EMBL" id="TXC78736.1"/>
    </source>
</evidence>
<feature type="transmembrane region" description="Helical" evidence="1">
    <location>
        <begin position="65"/>
        <end position="87"/>
    </location>
</feature>
<dbReference type="RefSeq" id="WP_146950841.1">
    <property type="nucleotide sequence ID" value="NZ_VOQF01000030.1"/>
</dbReference>
<protein>
    <submittedName>
        <fullName evidence="2">Uncharacterized protein</fullName>
    </submittedName>
</protein>
<reference evidence="2 3" key="1">
    <citation type="journal article" date="2005" name="Int. J. Syst. Evol. Microbiol.">
        <title>Bacillus litoralis sp. nov., isolated from a tidal flat of the Yellow Sea in Korea.</title>
        <authorList>
            <person name="Yoon J.H."/>
            <person name="Oh T.K."/>
        </authorList>
    </citation>
    <scope>NUCLEOTIDE SEQUENCE [LARGE SCALE GENOMIC DNA]</scope>
    <source>
        <strain evidence="2 3">SW-211</strain>
    </source>
</reference>
<dbReference type="Proteomes" id="UP000321363">
    <property type="component" value="Unassembled WGS sequence"/>
</dbReference>
<dbReference type="OrthoDB" id="2425792at2"/>
<dbReference type="EMBL" id="VOQF01000030">
    <property type="protein sequence ID" value="TXC78736.1"/>
    <property type="molecule type" value="Genomic_DNA"/>
</dbReference>
<feature type="transmembrane region" description="Helical" evidence="1">
    <location>
        <begin position="7"/>
        <end position="26"/>
    </location>
</feature>
<feature type="transmembrane region" description="Helical" evidence="1">
    <location>
        <begin position="32"/>
        <end position="53"/>
    </location>
</feature>
<accession>A0A5C6V2L9</accession>
<gene>
    <name evidence="2" type="ORF">FS935_22410</name>
</gene>
<dbReference type="AlphaFoldDB" id="A0A5C6V2L9"/>
<organism evidence="2 3">
    <name type="scientific">Metabacillus litoralis</name>
    <dbReference type="NCBI Taxonomy" id="152268"/>
    <lineage>
        <taxon>Bacteria</taxon>
        <taxon>Bacillati</taxon>
        <taxon>Bacillota</taxon>
        <taxon>Bacilli</taxon>
        <taxon>Bacillales</taxon>
        <taxon>Bacillaceae</taxon>
        <taxon>Metabacillus</taxon>
    </lineage>
</organism>
<keyword evidence="3" id="KW-1185">Reference proteome</keyword>
<proteinExistence type="predicted"/>
<keyword evidence="1" id="KW-0472">Membrane</keyword>
<evidence type="ECO:0000313" key="3">
    <source>
        <dbReference type="Proteomes" id="UP000321363"/>
    </source>
</evidence>
<keyword evidence="1" id="KW-1133">Transmembrane helix</keyword>